<evidence type="ECO:0000313" key="1">
    <source>
        <dbReference type="EMBL" id="KAI9909502.1"/>
    </source>
</evidence>
<dbReference type="EMBL" id="CM047586">
    <property type="protein sequence ID" value="KAI9909502.1"/>
    <property type="molecule type" value="Genomic_DNA"/>
</dbReference>
<gene>
    <name evidence="1" type="ORF">PsorP6_015086</name>
</gene>
<protein>
    <submittedName>
        <fullName evidence="1">Uncharacterized protein</fullName>
    </submittedName>
</protein>
<organism evidence="1 2">
    <name type="scientific">Peronosclerospora sorghi</name>
    <dbReference type="NCBI Taxonomy" id="230839"/>
    <lineage>
        <taxon>Eukaryota</taxon>
        <taxon>Sar</taxon>
        <taxon>Stramenopiles</taxon>
        <taxon>Oomycota</taxon>
        <taxon>Peronosporomycetes</taxon>
        <taxon>Peronosporales</taxon>
        <taxon>Peronosporaceae</taxon>
        <taxon>Peronosclerospora</taxon>
    </lineage>
</organism>
<proteinExistence type="predicted"/>
<reference evidence="1 2" key="1">
    <citation type="journal article" date="2022" name="bioRxiv">
        <title>The genome of the oomycete Peronosclerospora sorghi, a cosmopolitan pathogen of maize and sorghum, is inflated with dispersed pseudogenes.</title>
        <authorList>
            <person name="Fletcher K."/>
            <person name="Martin F."/>
            <person name="Isakeit T."/>
            <person name="Cavanaugh K."/>
            <person name="Magill C."/>
            <person name="Michelmore R."/>
        </authorList>
    </citation>
    <scope>NUCLEOTIDE SEQUENCE [LARGE SCALE GENOMIC DNA]</scope>
    <source>
        <strain evidence="1">P6</strain>
    </source>
</reference>
<name>A0ACC0VSN6_9STRA</name>
<keyword evidence="2" id="KW-1185">Reference proteome</keyword>
<evidence type="ECO:0000313" key="2">
    <source>
        <dbReference type="Proteomes" id="UP001163321"/>
    </source>
</evidence>
<dbReference type="Proteomes" id="UP001163321">
    <property type="component" value="Chromosome 7"/>
</dbReference>
<comment type="caution">
    <text evidence="1">The sequence shown here is derived from an EMBL/GenBank/DDBJ whole genome shotgun (WGS) entry which is preliminary data.</text>
</comment>
<sequence>MRISAFIAPLLATFLASDSNAETSSLATPNITTRRLREEGFSSPDSAAVEITEKTLNSIQRYWYLLINRLHYDLKIPAETTFEEVFQSHGKHKDHADAFRKLHKELSKSSNLEEKASGARRVEKLFDELDELQKKSDHTIQKL</sequence>
<accession>A0ACC0VSN6</accession>